<dbReference type="GO" id="GO:0004527">
    <property type="term" value="F:exonuclease activity"/>
    <property type="evidence" value="ECO:0007669"/>
    <property type="project" value="UniProtKB-KW"/>
</dbReference>
<dbReference type="Pfam" id="PF17770">
    <property type="entry name" value="RNase_J_C"/>
    <property type="match status" value="1"/>
</dbReference>
<dbReference type="InterPro" id="IPR001587">
    <property type="entry name" value="RNase_J_CS"/>
</dbReference>
<dbReference type="InterPro" id="IPR011108">
    <property type="entry name" value="RMMBL"/>
</dbReference>
<keyword evidence="6" id="KW-0269">Exonuclease</keyword>
<dbReference type="SMART" id="SM00849">
    <property type="entry name" value="Lactamase_B"/>
    <property type="match status" value="1"/>
</dbReference>
<sequence length="557" mass="62572">MLNSDHPFVFPSKGVYFVSLGGIGEIGANCYLYCCDGKWVMIDLGLAFADEKYPGIDLLVPKLDILDKLSNHLEAIIISHGHEDHAGAVAFFADKIHCPVYATGFAKSLIESRLKEFGKSDKVDLISINPKKNITLNNFKIEFISTTHSIPEPYSIIINTNYGKLLHTADWKIDSNPLLGDQFDSQAFKDLGNEGLLALIGDSTNADIPGFSKSESEVRKELSGVFSRYNQRIVTTCFSSNIARMESIAVAAKKNNRKVALVGRSMRKTIEAAVKNGFIENLSNFITEEESSYIPRENLVVICTGSQGEKRSALYRIAYNSHKHIHLESGDLVIFSSRDIPGNEKLINNLKNLLIKQKVEVITNTDDLVHVSGHGYAEEIKKMYDWTRPYISIPVHGEPKHLVAHSKLAQSSQVPFTKILENGKCMKLAPDEPKFYGTIETGKMLVEGKKLYDSDSNFIKDRRKFSFEGIILVSIIIHQDFTLHKDIKISFNGLPDHQYVNVVDIFKEIFVKEYLSMNNEKKSSDLIVGDLIKKIIRGIIREDSNKKPEVSSHIMRI</sequence>
<keyword evidence="2" id="KW-0540">Nuclease</keyword>
<evidence type="ECO:0000256" key="7">
    <source>
        <dbReference type="ARBA" id="ARBA00022884"/>
    </source>
</evidence>
<dbReference type="EMBL" id="UINC01032861">
    <property type="protein sequence ID" value="SVB21211.1"/>
    <property type="molecule type" value="Genomic_DNA"/>
</dbReference>
<dbReference type="Gene3D" id="3.40.50.10710">
    <property type="entry name" value="Metallo-hydrolase/oxidoreductase"/>
    <property type="match status" value="1"/>
</dbReference>
<feature type="domain" description="Metallo-beta-lactamase" evidence="8">
    <location>
        <begin position="27"/>
        <end position="228"/>
    </location>
</feature>
<gene>
    <name evidence="9" type="ORF">METZ01_LOCUS174065</name>
</gene>
<dbReference type="Pfam" id="PF22505">
    <property type="entry name" value="RNase_J_b_CASP"/>
    <property type="match status" value="1"/>
</dbReference>
<dbReference type="AlphaFoldDB" id="A0A382C690"/>
<accession>A0A382C690</accession>
<organism evidence="9">
    <name type="scientific">marine metagenome</name>
    <dbReference type="NCBI Taxonomy" id="408172"/>
    <lineage>
        <taxon>unclassified sequences</taxon>
        <taxon>metagenomes</taxon>
        <taxon>ecological metagenomes</taxon>
    </lineage>
</organism>
<evidence type="ECO:0000259" key="8">
    <source>
        <dbReference type="SMART" id="SM00849"/>
    </source>
</evidence>
<protein>
    <recommendedName>
        <fullName evidence="8">Metallo-beta-lactamase domain-containing protein</fullName>
    </recommendedName>
</protein>
<dbReference type="Gene3D" id="3.60.15.10">
    <property type="entry name" value="Ribonuclease Z/Hydroxyacylglutathione hydrolase-like"/>
    <property type="match status" value="1"/>
</dbReference>
<dbReference type="NCBIfam" id="TIGR00649">
    <property type="entry name" value="MG423"/>
    <property type="match status" value="1"/>
</dbReference>
<dbReference type="PANTHER" id="PTHR43694:SF1">
    <property type="entry name" value="RIBONUCLEASE J"/>
    <property type="match status" value="1"/>
</dbReference>
<reference evidence="9" key="1">
    <citation type="submission" date="2018-05" db="EMBL/GenBank/DDBJ databases">
        <authorList>
            <person name="Lanie J.A."/>
            <person name="Ng W.-L."/>
            <person name="Kazmierczak K.M."/>
            <person name="Andrzejewski T.M."/>
            <person name="Davidsen T.M."/>
            <person name="Wayne K.J."/>
            <person name="Tettelin H."/>
            <person name="Glass J.I."/>
            <person name="Rusch D."/>
            <person name="Podicherti R."/>
            <person name="Tsui H.-C.T."/>
            <person name="Winkler M.E."/>
        </authorList>
    </citation>
    <scope>NUCLEOTIDE SEQUENCE</scope>
</reference>
<dbReference type="InterPro" id="IPR055132">
    <property type="entry name" value="RNase_J_b_CASP"/>
</dbReference>
<evidence type="ECO:0000256" key="1">
    <source>
        <dbReference type="ARBA" id="ARBA00022490"/>
    </source>
</evidence>
<evidence type="ECO:0000256" key="4">
    <source>
        <dbReference type="ARBA" id="ARBA00022801"/>
    </source>
</evidence>
<keyword evidence="5" id="KW-0862">Zinc</keyword>
<evidence type="ECO:0000256" key="3">
    <source>
        <dbReference type="ARBA" id="ARBA00022723"/>
    </source>
</evidence>
<evidence type="ECO:0000256" key="5">
    <source>
        <dbReference type="ARBA" id="ARBA00022833"/>
    </source>
</evidence>
<dbReference type="Pfam" id="PF00753">
    <property type="entry name" value="Lactamase_B"/>
    <property type="match status" value="1"/>
</dbReference>
<evidence type="ECO:0000256" key="2">
    <source>
        <dbReference type="ARBA" id="ARBA00022722"/>
    </source>
</evidence>
<proteinExistence type="predicted"/>
<dbReference type="CDD" id="cd07714">
    <property type="entry name" value="RNaseJ_MBL-fold"/>
    <property type="match status" value="1"/>
</dbReference>
<keyword evidence="1" id="KW-0963">Cytoplasm</keyword>
<dbReference type="SUPFAM" id="SSF56281">
    <property type="entry name" value="Metallo-hydrolase/oxidoreductase"/>
    <property type="match status" value="1"/>
</dbReference>
<dbReference type="Gene3D" id="3.10.20.580">
    <property type="match status" value="1"/>
</dbReference>
<keyword evidence="4" id="KW-0378">Hydrolase</keyword>
<evidence type="ECO:0000313" key="9">
    <source>
        <dbReference type="EMBL" id="SVB21211.1"/>
    </source>
</evidence>
<keyword evidence="3" id="KW-0479">Metal-binding</keyword>
<dbReference type="InterPro" id="IPR004613">
    <property type="entry name" value="RNase_J"/>
</dbReference>
<dbReference type="PROSITE" id="PS01292">
    <property type="entry name" value="UPF0036"/>
    <property type="match status" value="1"/>
</dbReference>
<name>A0A382C690_9ZZZZ</name>
<dbReference type="Pfam" id="PF07521">
    <property type="entry name" value="RMMBL"/>
    <property type="match status" value="1"/>
</dbReference>
<keyword evidence="7" id="KW-0694">RNA-binding</keyword>
<evidence type="ECO:0000256" key="6">
    <source>
        <dbReference type="ARBA" id="ARBA00022839"/>
    </source>
</evidence>
<dbReference type="GO" id="GO:0003723">
    <property type="term" value="F:RNA binding"/>
    <property type="evidence" value="ECO:0007669"/>
    <property type="project" value="UniProtKB-KW"/>
</dbReference>
<dbReference type="PANTHER" id="PTHR43694">
    <property type="entry name" value="RIBONUCLEASE J"/>
    <property type="match status" value="1"/>
</dbReference>
<dbReference type="InterPro" id="IPR001279">
    <property type="entry name" value="Metallo-B-lactamas"/>
</dbReference>
<dbReference type="InterPro" id="IPR041636">
    <property type="entry name" value="RNase_J_C"/>
</dbReference>
<dbReference type="InterPro" id="IPR042173">
    <property type="entry name" value="RNase_J_2"/>
</dbReference>
<dbReference type="InterPro" id="IPR036866">
    <property type="entry name" value="RibonucZ/Hydroxyglut_hydro"/>
</dbReference>
<dbReference type="GO" id="GO:0046872">
    <property type="term" value="F:metal ion binding"/>
    <property type="evidence" value="ECO:0007669"/>
    <property type="project" value="UniProtKB-KW"/>
</dbReference>